<protein>
    <submittedName>
        <fullName evidence="1">Uncharacterized protein</fullName>
    </submittedName>
</protein>
<sequence length="69" mass="7428">MPIDFTKVIKVDMSACGQSLAGIEDKAPTISPSNCLGPGLNSRHHGHKSTPLQWSYPASVPLLLCLQRI</sequence>
<accession>A0A5B7HBN2</accession>
<dbReference type="AlphaFoldDB" id="A0A5B7HBN2"/>
<dbReference type="EMBL" id="VSRR010025116">
    <property type="protein sequence ID" value="MPC66687.1"/>
    <property type="molecule type" value="Genomic_DNA"/>
</dbReference>
<evidence type="ECO:0000313" key="1">
    <source>
        <dbReference type="EMBL" id="MPC66687.1"/>
    </source>
</evidence>
<gene>
    <name evidence="1" type="ORF">E2C01_060838</name>
</gene>
<evidence type="ECO:0000313" key="2">
    <source>
        <dbReference type="Proteomes" id="UP000324222"/>
    </source>
</evidence>
<reference evidence="1 2" key="1">
    <citation type="submission" date="2019-05" db="EMBL/GenBank/DDBJ databases">
        <title>Another draft genome of Portunus trituberculatus and its Hox gene families provides insights of decapod evolution.</title>
        <authorList>
            <person name="Jeong J.-H."/>
            <person name="Song I."/>
            <person name="Kim S."/>
            <person name="Choi T."/>
            <person name="Kim D."/>
            <person name="Ryu S."/>
            <person name="Kim W."/>
        </authorList>
    </citation>
    <scope>NUCLEOTIDE SEQUENCE [LARGE SCALE GENOMIC DNA]</scope>
    <source>
        <tissue evidence="1">Muscle</tissue>
    </source>
</reference>
<proteinExistence type="predicted"/>
<dbReference type="Proteomes" id="UP000324222">
    <property type="component" value="Unassembled WGS sequence"/>
</dbReference>
<keyword evidence="2" id="KW-1185">Reference proteome</keyword>
<organism evidence="1 2">
    <name type="scientific">Portunus trituberculatus</name>
    <name type="common">Swimming crab</name>
    <name type="synonym">Neptunus trituberculatus</name>
    <dbReference type="NCBI Taxonomy" id="210409"/>
    <lineage>
        <taxon>Eukaryota</taxon>
        <taxon>Metazoa</taxon>
        <taxon>Ecdysozoa</taxon>
        <taxon>Arthropoda</taxon>
        <taxon>Crustacea</taxon>
        <taxon>Multicrustacea</taxon>
        <taxon>Malacostraca</taxon>
        <taxon>Eumalacostraca</taxon>
        <taxon>Eucarida</taxon>
        <taxon>Decapoda</taxon>
        <taxon>Pleocyemata</taxon>
        <taxon>Brachyura</taxon>
        <taxon>Eubrachyura</taxon>
        <taxon>Portunoidea</taxon>
        <taxon>Portunidae</taxon>
        <taxon>Portuninae</taxon>
        <taxon>Portunus</taxon>
    </lineage>
</organism>
<comment type="caution">
    <text evidence="1">The sequence shown here is derived from an EMBL/GenBank/DDBJ whole genome shotgun (WGS) entry which is preliminary data.</text>
</comment>
<name>A0A5B7HBN2_PORTR</name>